<dbReference type="Proteomes" id="UP000534783">
    <property type="component" value="Unassembled WGS sequence"/>
</dbReference>
<reference evidence="1 2" key="1">
    <citation type="journal article" date="2020" name="Nature">
        <title>Bacterial chemolithoautotrophy via manganese oxidation.</title>
        <authorList>
            <person name="Yu H."/>
            <person name="Leadbetter J.R."/>
        </authorList>
    </citation>
    <scope>NUCLEOTIDE SEQUENCE [LARGE SCALE GENOMIC DNA]</scope>
    <source>
        <strain evidence="1 2">Mn-1</strain>
    </source>
</reference>
<dbReference type="EMBL" id="VTOW01000009">
    <property type="protein sequence ID" value="NKE73667.1"/>
    <property type="molecule type" value="Genomic_DNA"/>
</dbReference>
<sequence length="109" mass="12826">MRREIRKDLEKQNGLPFPPFWLKHLNLVKEEFRSTVWPATAEEGLCQVLALSGQGWRQLMSSLKTENPKASAHQIEDAAHQLLWRWDEARTTMRANLKNRKTRRDNGME</sequence>
<evidence type="ECO:0000313" key="2">
    <source>
        <dbReference type="Proteomes" id="UP000534783"/>
    </source>
</evidence>
<accession>A0A7X6DUJ2</accession>
<dbReference type="AlphaFoldDB" id="A0A7X6DUJ2"/>
<protein>
    <submittedName>
        <fullName evidence="1">Uncharacterized protein</fullName>
    </submittedName>
</protein>
<evidence type="ECO:0000313" key="1">
    <source>
        <dbReference type="EMBL" id="NKE73667.1"/>
    </source>
</evidence>
<keyword evidence="2" id="KW-1185">Reference proteome</keyword>
<gene>
    <name evidence="1" type="ORF">MNODULE_23200</name>
</gene>
<name>A0A7X6DUJ2_9BACT</name>
<comment type="caution">
    <text evidence="1">The sequence shown here is derived from an EMBL/GenBank/DDBJ whole genome shotgun (WGS) entry which is preliminary data.</text>
</comment>
<proteinExistence type="predicted"/>
<organism evidence="1 2">
    <name type="scientific">Candidatus Manganitrophus noduliformans</name>
    <dbReference type="NCBI Taxonomy" id="2606439"/>
    <lineage>
        <taxon>Bacteria</taxon>
        <taxon>Pseudomonadati</taxon>
        <taxon>Nitrospirota</taxon>
        <taxon>Nitrospiria</taxon>
        <taxon>Candidatus Troglogloeales</taxon>
        <taxon>Candidatus Manganitrophaceae</taxon>
        <taxon>Candidatus Manganitrophus</taxon>
    </lineage>
</organism>